<reference evidence="7" key="3">
    <citation type="submission" date="2023-01" db="EMBL/GenBank/DDBJ databases">
        <authorList>
            <person name="Sun Q."/>
            <person name="Evtushenko L."/>
        </authorList>
    </citation>
    <scope>NUCLEOTIDE SEQUENCE</scope>
    <source>
        <strain evidence="7">VKM B-1606</strain>
    </source>
</reference>
<dbReference type="GO" id="GO:0005886">
    <property type="term" value="C:plasma membrane"/>
    <property type="evidence" value="ECO:0007669"/>
    <property type="project" value="UniProtKB-SubCell"/>
</dbReference>
<dbReference type="PANTHER" id="PTHR30250:SF26">
    <property type="entry name" value="PSMA PROTEIN"/>
    <property type="match status" value="1"/>
</dbReference>
<protein>
    <submittedName>
        <fullName evidence="8">O-antigen/teichoic acid export membrane protein</fullName>
    </submittedName>
</protein>
<evidence type="ECO:0000313" key="9">
    <source>
        <dbReference type="Proteomes" id="UP000758856"/>
    </source>
</evidence>
<keyword evidence="4 6" id="KW-1133">Transmembrane helix</keyword>
<feature type="transmembrane region" description="Helical" evidence="6">
    <location>
        <begin position="110"/>
        <end position="134"/>
    </location>
</feature>
<sequence>MNASDPGRRSTVARRIALAVSAMWMSRLVAIALGLVLMPALFKSLPKAELGVWLLLSQSGVMLLMLDLGLTSTLTRRFAFRRGEAAGGPEEPLTAEHAQAFAALIATGRVLYRGIAASVGLLAWGGGLLFIATLGLDEPLRREAELAWTIICVSQAIALSNGLWTAVIAGLGHVAPIALLSAGMTSLTLLAQTAVVWAGGGLVALAAIGAAGNVAFRAAAIVYLRRNESAVSADSGKWSRAEAETLLSPSLKYFLTEIGAILLTRTDQYFIAGYFNPERIPEYFASYTLAFNAALIAIAIGDAANIYVSQLWRTTARDRVAPLVLKSMRIGMGLMALATALLLFAGDAIIAAWLGAGHYAGLPLMATFCAMLLVYTQQSLLFGFSRATENEIYAAIYLAAGALNVALSFMLAPTLGLVGVALATLLAQLATTGWQIPATALRRLDIPWRVYVAEVLAPVLALFIAASASMAVAAALTAHVGPLPRALACAGAGGLVALLGFWTLVLDRNLRAMALGRARRAFGRRLVTDA</sequence>
<comment type="caution">
    <text evidence="7">The sequence shown here is derived from an EMBL/GenBank/DDBJ whole genome shotgun (WGS) entry which is preliminary data.</text>
</comment>
<evidence type="ECO:0000256" key="1">
    <source>
        <dbReference type="ARBA" id="ARBA00004651"/>
    </source>
</evidence>
<dbReference type="RefSeq" id="WP_204948421.1">
    <property type="nucleotide sequence ID" value="NZ_BSFF01000002.1"/>
</dbReference>
<feature type="transmembrane region" description="Helical" evidence="6">
    <location>
        <begin position="146"/>
        <end position="170"/>
    </location>
</feature>
<evidence type="ECO:0000256" key="2">
    <source>
        <dbReference type="ARBA" id="ARBA00022475"/>
    </source>
</evidence>
<evidence type="ECO:0000256" key="3">
    <source>
        <dbReference type="ARBA" id="ARBA00022692"/>
    </source>
</evidence>
<feature type="transmembrane region" description="Helical" evidence="6">
    <location>
        <begin position="360"/>
        <end position="380"/>
    </location>
</feature>
<keyword evidence="9" id="KW-1185">Reference proteome</keyword>
<feature type="transmembrane region" description="Helical" evidence="6">
    <location>
        <begin position="203"/>
        <end position="224"/>
    </location>
</feature>
<organism evidence="7 10">
    <name type="scientific">Methylopila capsulata</name>
    <dbReference type="NCBI Taxonomy" id="61654"/>
    <lineage>
        <taxon>Bacteria</taxon>
        <taxon>Pseudomonadati</taxon>
        <taxon>Pseudomonadota</taxon>
        <taxon>Alphaproteobacteria</taxon>
        <taxon>Hyphomicrobiales</taxon>
        <taxon>Methylopilaceae</taxon>
        <taxon>Methylopila</taxon>
    </lineage>
</organism>
<reference evidence="8 9" key="2">
    <citation type="submission" date="2021-01" db="EMBL/GenBank/DDBJ databases">
        <title>Genomic Encyclopedia of Type Strains, Phase IV (KMG-IV): sequencing the most valuable type-strain genomes for metagenomic binning, comparative biology and taxonomic classification.</title>
        <authorList>
            <person name="Goeker M."/>
        </authorList>
    </citation>
    <scope>NUCLEOTIDE SEQUENCE [LARGE SCALE GENOMIC DNA]</scope>
    <source>
        <strain evidence="8 9">DSM 6130</strain>
    </source>
</reference>
<feature type="transmembrane region" description="Helical" evidence="6">
    <location>
        <begin position="284"/>
        <end position="309"/>
    </location>
</feature>
<dbReference type="AlphaFoldDB" id="A0A9W6IRM6"/>
<feature type="transmembrane region" description="Helical" evidence="6">
    <location>
        <begin position="455"/>
        <end position="477"/>
    </location>
</feature>
<name>A0A9W6IRM6_9HYPH</name>
<keyword evidence="3 6" id="KW-0812">Transmembrane</keyword>
<feature type="transmembrane region" description="Helical" evidence="6">
    <location>
        <begin position="330"/>
        <end position="354"/>
    </location>
</feature>
<feature type="transmembrane region" description="Helical" evidence="6">
    <location>
        <begin position="392"/>
        <end position="411"/>
    </location>
</feature>
<dbReference type="EMBL" id="JAFBCY010000001">
    <property type="protein sequence ID" value="MBM7849942.1"/>
    <property type="molecule type" value="Genomic_DNA"/>
</dbReference>
<gene>
    <name evidence="7" type="ORF">GCM10008170_12520</name>
    <name evidence="8" type="ORF">JOD31_000154</name>
</gene>
<evidence type="ECO:0000256" key="5">
    <source>
        <dbReference type="ARBA" id="ARBA00023136"/>
    </source>
</evidence>
<dbReference type="PANTHER" id="PTHR30250">
    <property type="entry name" value="PST FAMILY PREDICTED COLANIC ACID TRANSPORTER"/>
    <property type="match status" value="1"/>
</dbReference>
<dbReference type="Proteomes" id="UP000758856">
    <property type="component" value="Unassembled WGS sequence"/>
</dbReference>
<dbReference type="Proteomes" id="UP001143400">
    <property type="component" value="Unassembled WGS sequence"/>
</dbReference>
<comment type="subcellular location">
    <subcellularLocation>
        <location evidence="1">Cell membrane</location>
        <topology evidence="1">Multi-pass membrane protein</topology>
    </subcellularLocation>
</comment>
<reference evidence="7" key="1">
    <citation type="journal article" date="2014" name="Int. J. Syst. Evol. Microbiol.">
        <title>Complete genome sequence of Corynebacterium casei LMG S-19264T (=DSM 44701T), isolated from a smear-ripened cheese.</title>
        <authorList>
            <consortium name="US DOE Joint Genome Institute (JGI-PGF)"/>
            <person name="Walter F."/>
            <person name="Albersmeier A."/>
            <person name="Kalinowski J."/>
            <person name="Ruckert C."/>
        </authorList>
    </citation>
    <scope>NUCLEOTIDE SEQUENCE</scope>
    <source>
        <strain evidence="7">VKM B-1606</strain>
    </source>
</reference>
<feature type="transmembrane region" description="Helical" evidence="6">
    <location>
        <begin position="50"/>
        <end position="70"/>
    </location>
</feature>
<feature type="transmembrane region" description="Helical" evidence="6">
    <location>
        <begin position="417"/>
        <end position="434"/>
    </location>
</feature>
<dbReference type="InterPro" id="IPR050833">
    <property type="entry name" value="Poly_Biosynth_Transport"/>
</dbReference>
<feature type="transmembrane region" description="Helical" evidence="6">
    <location>
        <begin position="16"/>
        <end position="38"/>
    </location>
</feature>
<dbReference type="EMBL" id="BSFF01000002">
    <property type="protein sequence ID" value="GLK55233.1"/>
    <property type="molecule type" value="Genomic_DNA"/>
</dbReference>
<keyword evidence="5 6" id="KW-0472">Membrane</keyword>
<feature type="transmembrane region" description="Helical" evidence="6">
    <location>
        <begin position="245"/>
        <end position="264"/>
    </location>
</feature>
<evidence type="ECO:0000313" key="10">
    <source>
        <dbReference type="Proteomes" id="UP001143400"/>
    </source>
</evidence>
<accession>A0A9W6IRM6</accession>
<evidence type="ECO:0000313" key="8">
    <source>
        <dbReference type="EMBL" id="MBM7849942.1"/>
    </source>
</evidence>
<evidence type="ECO:0000256" key="4">
    <source>
        <dbReference type="ARBA" id="ARBA00022989"/>
    </source>
</evidence>
<keyword evidence="2" id="KW-1003">Cell membrane</keyword>
<feature type="transmembrane region" description="Helical" evidence="6">
    <location>
        <begin position="483"/>
        <end position="505"/>
    </location>
</feature>
<evidence type="ECO:0000313" key="7">
    <source>
        <dbReference type="EMBL" id="GLK55233.1"/>
    </source>
</evidence>
<proteinExistence type="predicted"/>
<feature type="transmembrane region" description="Helical" evidence="6">
    <location>
        <begin position="177"/>
        <end position="197"/>
    </location>
</feature>
<evidence type="ECO:0000256" key="6">
    <source>
        <dbReference type="SAM" id="Phobius"/>
    </source>
</evidence>